<dbReference type="EMBL" id="VFMM01000001">
    <property type="protein sequence ID" value="TQJ19735.1"/>
    <property type="molecule type" value="Genomic_DNA"/>
</dbReference>
<evidence type="ECO:0000313" key="2">
    <source>
        <dbReference type="EMBL" id="TQJ19735.1"/>
    </source>
</evidence>
<dbReference type="Proteomes" id="UP000316298">
    <property type="component" value="Unassembled WGS sequence"/>
</dbReference>
<organism evidence="2 3">
    <name type="scientific">Kribbella jejuensis</name>
    <dbReference type="NCBI Taxonomy" id="236068"/>
    <lineage>
        <taxon>Bacteria</taxon>
        <taxon>Bacillati</taxon>
        <taxon>Actinomycetota</taxon>
        <taxon>Actinomycetes</taxon>
        <taxon>Propionibacteriales</taxon>
        <taxon>Kribbellaceae</taxon>
        <taxon>Kribbella</taxon>
    </lineage>
</organism>
<gene>
    <name evidence="2" type="ORF">FB475_3911</name>
</gene>
<keyword evidence="3" id="KW-1185">Reference proteome</keyword>
<evidence type="ECO:0000313" key="3">
    <source>
        <dbReference type="Proteomes" id="UP000316298"/>
    </source>
</evidence>
<reference evidence="2 3" key="1">
    <citation type="submission" date="2019-06" db="EMBL/GenBank/DDBJ databases">
        <title>Sequencing the genomes of 1000 actinobacteria strains.</title>
        <authorList>
            <person name="Klenk H.-P."/>
        </authorList>
    </citation>
    <scope>NUCLEOTIDE SEQUENCE [LARGE SCALE GENOMIC DNA]</scope>
    <source>
        <strain evidence="2 3">DSM 17305</strain>
    </source>
</reference>
<accession>A0A542EWK5</accession>
<comment type="caution">
    <text evidence="2">The sequence shown here is derived from an EMBL/GenBank/DDBJ whole genome shotgun (WGS) entry which is preliminary data.</text>
</comment>
<name>A0A542EWK5_9ACTN</name>
<protein>
    <submittedName>
        <fullName evidence="2">Uncharacterized protein</fullName>
    </submittedName>
</protein>
<proteinExistence type="predicted"/>
<feature type="region of interest" description="Disordered" evidence="1">
    <location>
        <begin position="348"/>
        <end position="376"/>
    </location>
</feature>
<dbReference type="RefSeq" id="WP_141857634.1">
    <property type="nucleotide sequence ID" value="NZ_BAAAKA010000024.1"/>
</dbReference>
<evidence type="ECO:0000256" key="1">
    <source>
        <dbReference type="SAM" id="MobiDB-lite"/>
    </source>
</evidence>
<dbReference type="AlphaFoldDB" id="A0A542EWK5"/>
<sequence>MPAVCAFCGRAGKLTGEHVFGDWVGRIGLGRDPVPHGAGRLNRVGRELGVRSPFGQKVRDVCGECNHGWMSRLESIAQRVLTPMILGQPGTIAVADQGPIAAWVQKTALTAMLVSSEEERQNGYGLPASEYRALHDLRDDQNPLAASQFWVGRYQGTRLAAARVTPLVVHVDGLSDPDQPQGYAMTIALGQLVLQGLRFTTPSLEVQMDTGLELPQIWPATEPAVWPDGLPLDDATFLGFAGGKDFRSSDQRIQLRAWRPATELAPSRLAGGMVELPTACGKHSTFYPAALVHEAMRGRFSAFTLSCACSTHYLIVTEPDGARCKAAATAELISELYQALPGYEDEIPSEDGAFKRKRLTPSSPVPTRDGAPPNAS</sequence>
<dbReference type="OrthoDB" id="4578725at2"/>